<dbReference type="InterPro" id="IPR021424">
    <property type="entry name" value="PorA"/>
</dbReference>
<evidence type="ECO:0000256" key="1">
    <source>
        <dbReference type="SAM" id="Phobius"/>
    </source>
</evidence>
<gene>
    <name evidence="2" type="ORF">U6N30_16460</name>
</gene>
<dbReference type="Pfam" id="PF11271">
    <property type="entry name" value="PorA"/>
    <property type="match status" value="1"/>
</dbReference>
<dbReference type="RefSeq" id="WP_324273090.1">
    <property type="nucleotide sequence ID" value="NZ_CP141261.1"/>
</dbReference>
<dbReference type="Proteomes" id="UP001324287">
    <property type="component" value="Chromosome"/>
</dbReference>
<sequence length="326" mass="34957">MRGRAIGLVLLGLGAFLLTGALAVRLLLEPALVKLPLDQKASPTAQGTEVDFFSIGDQEQLEGLEADVRQQVQGDPDSKAASDEVAVWNFGSTITSTDGTLLNAGTYRVCLDRREAVAVECDVDHIDYDDDAPVEGLTLTFPFGTEQQDYDVFNSTTRQAWPATFEGEEELGGLDVYRFQVSIPDTVVRELEVPAAFAGADGEDTVTAEVVYSNERTIWVEPTSGVIVTSQETPNTVLRGPEGTTGATILAGTFAGSEQTIADGVERAEDIRGQITLVKTTLPLTMALVGLLLLVVGAVLLARTNRRGAHRDDDDWSDTREVAQVG</sequence>
<keyword evidence="3" id="KW-1185">Reference proteome</keyword>
<evidence type="ECO:0000313" key="3">
    <source>
        <dbReference type="Proteomes" id="UP001324287"/>
    </source>
</evidence>
<keyword evidence="1" id="KW-1133">Transmembrane helix</keyword>
<feature type="transmembrane region" description="Helical" evidence="1">
    <location>
        <begin position="282"/>
        <end position="302"/>
    </location>
</feature>
<keyword evidence="1" id="KW-0472">Membrane</keyword>
<evidence type="ECO:0000313" key="2">
    <source>
        <dbReference type="EMBL" id="WRL61729.1"/>
    </source>
</evidence>
<reference evidence="2 3" key="1">
    <citation type="submission" date="2023-12" db="EMBL/GenBank/DDBJ databases">
        <title>Blastococcus brunescens sp. nov., an actonobacterium isolated from sandstone collected in sahara desert.</title>
        <authorList>
            <person name="Gtari M."/>
            <person name="Ghodhbane F."/>
        </authorList>
    </citation>
    <scope>NUCLEOTIDE SEQUENCE [LARGE SCALE GENOMIC DNA]</scope>
    <source>
        <strain evidence="2 3">BMG 8361</strain>
    </source>
</reference>
<dbReference type="EMBL" id="CP141261">
    <property type="protein sequence ID" value="WRL61729.1"/>
    <property type="molecule type" value="Genomic_DNA"/>
</dbReference>
<protein>
    <submittedName>
        <fullName evidence="2">DUF3068 domain-containing protein</fullName>
    </submittedName>
</protein>
<name>A0ABZ1AX60_9ACTN</name>
<proteinExistence type="predicted"/>
<accession>A0ABZ1AX60</accession>
<organism evidence="2 3">
    <name type="scientific">Blastococcus brunescens</name>
    <dbReference type="NCBI Taxonomy" id="1564165"/>
    <lineage>
        <taxon>Bacteria</taxon>
        <taxon>Bacillati</taxon>
        <taxon>Actinomycetota</taxon>
        <taxon>Actinomycetes</taxon>
        <taxon>Geodermatophilales</taxon>
        <taxon>Geodermatophilaceae</taxon>
        <taxon>Blastococcus</taxon>
    </lineage>
</organism>
<keyword evidence="1" id="KW-0812">Transmembrane</keyword>